<evidence type="ECO:0000256" key="9">
    <source>
        <dbReference type="ARBA" id="ARBA00022748"/>
    </source>
</evidence>
<sequence>MWDGIGDFLAMGGHWPYVWGSYGLFALLLAAELLLQRHRHRRTRTVLNRRFRRTGSTRTHQGTGT</sequence>
<keyword evidence="10 12" id="KW-1133">Transmembrane helix</keyword>
<evidence type="ECO:0000256" key="2">
    <source>
        <dbReference type="ARBA" id="ARBA00004377"/>
    </source>
</evidence>
<dbReference type="GO" id="GO:0017004">
    <property type="term" value="P:cytochrome complex assembly"/>
    <property type="evidence" value="ECO:0007669"/>
    <property type="project" value="UniProtKB-KW"/>
</dbReference>
<evidence type="ECO:0000256" key="6">
    <source>
        <dbReference type="ARBA" id="ARBA00022475"/>
    </source>
</evidence>
<organism evidence="14 15">
    <name type="scientific">Thioalkalivibrio denitrificans</name>
    <dbReference type="NCBI Taxonomy" id="108003"/>
    <lineage>
        <taxon>Bacteria</taxon>
        <taxon>Pseudomonadati</taxon>
        <taxon>Pseudomonadota</taxon>
        <taxon>Gammaproteobacteria</taxon>
        <taxon>Chromatiales</taxon>
        <taxon>Ectothiorhodospiraceae</taxon>
        <taxon>Thioalkalivibrio</taxon>
    </lineage>
</organism>
<dbReference type="GO" id="GO:0005886">
    <property type="term" value="C:plasma membrane"/>
    <property type="evidence" value="ECO:0007669"/>
    <property type="project" value="UniProtKB-SubCell"/>
</dbReference>
<evidence type="ECO:0000256" key="12">
    <source>
        <dbReference type="RuleBase" id="RU363101"/>
    </source>
</evidence>
<feature type="compositionally biased region" description="Basic residues" evidence="13">
    <location>
        <begin position="46"/>
        <end position="55"/>
    </location>
</feature>
<keyword evidence="5 12" id="KW-0813">Transport</keyword>
<evidence type="ECO:0000313" key="14">
    <source>
        <dbReference type="EMBL" id="OOG25690.1"/>
    </source>
</evidence>
<reference evidence="14 15" key="1">
    <citation type="submission" date="2017-02" db="EMBL/GenBank/DDBJ databases">
        <title>Genomic diversity within the haloalkaliphilic genus Thioalkalivibrio.</title>
        <authorList>
            <person name="Ahn A.-C."/>
            <person name="Meier-Kolthoff J."/>
            <person name="Overmars L."/>
            <person name="Richter M."/>
            <person name="Woyke T."/>
            <person name="Sorokin D.Y."/>
            <person name="Muyzer G."/>
        </authorList>
    </citation>
    <scope>NUCLEOTIDE SEQUENCE [LARGE SCALE GENOMIC DNA]</scope>
    <source>
        <strain evidence="14 15">ALJD</strain>
    </source>
</reference>
<comment type="similarity">
    <text evidence="3 12">Belongs to the CcmD/CycX/HelD family.</text>
</comment>
<keyword evidence="15" id="KW-1185">Reference proteome</keyword>
<comment type="caution">
    <text evidence="14">The sequence shown here is derived from an EMBL/GenBank/DDBJ whole genome shotgun (WGS) entry which is preliminary data.</text>
</comment>
<keyword evidence="8 12" id="KW-0812">Transmembrane</keyword>
<dbReference type="GO" id="GO:0015886">
    <property type="term" value="P:heme transport"/>
    <property type="evidence" value="ECO:0007669"/>
    <property type="project" value="InterPro"/>
</dbReference>
<keyword evidence="11 12" id="KW-0472">Membrane</keyword>
<evidence type="ECO:0000313" key="15">
    <source>
        <dbReference type="Proteomes" id="UP000189462"/>
    </source>
</evidence>
<evidence type="ECO:0000256" key="11">
    <source>
        <dbReference type="ARBA" id="ARBA00023136"/>
    </source>
</evidence>
<feature type="compositionally biased region" description="Polar residues" evidence="13">
    <location>
        <begin position="56"/>
        <end position="65"/>
    </location>
</feature>
<dbReference type="EMBL" id="MVBK01000035">
    <property type="protein sequence ID" value="OOG25690.1"/>
    <property type="molecule type" value="Genomic_DNA"/>
</dbReference>
<comment type="function">
    <text evidence="1 12">Required for the export of heme to the periplasm for the biogenesis of c-type cytochromes.</text>
</comment>
<evidence type="ECO:0000256" key="7">
    <source>
        <dbReference type="ARBA" id="ARBA00022519"/>
    </source>
</evidence>
<keyword evidence="6 12" id="KW-1003">Cell membrane</keyword>
<dbReference type="Pfam" id="PF04995">
    <property type="entry name" value="CcmD"/>
    <property type="match status" value="1"/>
</dbReference>
<name>A0A1V3NKV8_9GAMM</name>
<protein>
    <recommendedName>
        <fullName evidence="4 12">Heme exporter protein D</fullName>
    </recommendedName>
</protein>
<evidence type="ECO:0000256" key="8">
    <source>
        <dbReference type="ARBA" id="ARBA00022692"/>
    </source>
</evidence>
<dbReference type="STRING" id="108003.B1C78_06200"/>
<evidence type="ECO:0000256" key="5">
    <source>
        <dbReference type="ARBA" id="ARBA00022448"/>
    </source>
</evidence>
<evidence type="ECO:0000256" key="3">
    <source>
        <dbReference type="ARBA" id="ARBA00008741"/>
    </source>
</evidence>
<gene>
    <name evidence="14" type="ORF">B1C78_06200</name>
</gene>
<evidence type="ECO:0000256" key="1">
    <source>
        <dbReference type="ARBA" id="ARBA00002442"/>
    </source>
</evidence>
<feature type="transmembrane region" description="Helical" evidence="12">
    <location>
        <begin position="17"/>
        <end position="35"/>
    </location>
</feature>
<proteinExistence type="inferred from homology"/>
<feature type="region of interest" description="Disordered" evidence="13">
    <location>
        <begin position="46"/>
        <end position="65"/>
    </location>
</feature>
<comment type="subcellular location">
    <subcellularLocation>
        <location evidence="2 12">Cell inner membrane</location>
        <topology evidence="2 12">Single-pass membrane protein</topology>
    </subcellularLocation>
</comment>
<dbReference type="NCBIfam" id="TIGR03141">
    <property type="entry name" value="cytochro_ccmD"/>
    <property type="match status" value="1"/>
</dbReference>
<evidence type="ECO:0000256" key="10">
    <source>
        <dbReference type="ARBA" id="ARBA00022989"/>
    </source>
</evidence>
<keyword evidence="7 12" id="KW-0997">Cell inner membrane</keyword>
<evidence type="ECO:0000256" key="13">
    <source>
        <dbReference type="SAM" id="MobiDB-lite"/>
    </source>
</evidence>
<accession>A0A1V3NKV8</accession>
<dbReference type="InterPro" id="IPR007078">
    <property type="entry name" value="Haem_export_protD_CcmD"/>
</dbReference>
<dbReference type="Proteomes" id="UP000189462">
    <property type="component" value="Unassembled WGS sequence"/>
</dbReference>
<keyword evidence="9 12" id="KW-0201">Cytochrome c-type biogenesis</keyword>
<dbReference type="AlphaFoldDB" id="A0A1V3NKV8"/>
<evidence type="ECO:0000256" key="4">
    <source>
        <dbReference type="ARBA" id="ARBA00016461"/>
    </source>
</evidence>